<gene>
    <name evidence="2" type="primary">LOC108667526</name>
</gene>
<reference evidence="2" key="1">
    <citation type="submission" date="2025-08" db="UniProtKB">
        <authorList>
            <consortium name="RefSeq"/>
        </authorList>
    </citation>
    <scope>IDENTIFICATION</scope>
    <source>
        <tissue evidence="2">Whole organism</tissue>
    </source>
</reference>
<proteinExistence type="predicted"/>
<dbReference type="AlphaFoldDB" id="A0A8B7N9I6"/>
<dbReference type="KEGG" id="hazt:108667526"/>
<accession>A0A8B7N9I6</accession>
<organism evidence="1 2">
    <name type="scientific">Hyalella azteca</name>
    <name type="common">Amphipod</name>
    <dbReference type="NCBI Taxonomy" id="294128"/>
    <lineage>
        <taxon>Eukaryota</taxon>
        <taxon>Metazoa</taxon>
        <taxon>Ecdysozoa</taxon>
        <taxon>Arthropoda</taxon>
        <taxon>Crustacea</taxon>
        <taxon>Multicrustacea</taxon>
        <taxon>Malacostraca</taxon>
        <taxon>Eumalacostraca</taxon>
        <taxon>Peracarida</taxon>
        <taxon>Amphipoda</taxon>
        <taxon>Senticaudata</taxon>
        <taxon>Talitrida</taxon>
        <taxon>Talitroidea</taxon>
        <taxon>Hyalellidae</taxon>
        <taxon>Hyalella</taxon>
    </lineage>
</organism>
<name>A0A8B7N9I6_HYAAZ</name>
<dbReference type="GeneID" id="108667526"/>
<dbReference type="Proteomes" id="UP000694843">
    <property type="component" value="Unplaced"/>
</dbReference>
<evidence type="ECO:0000313" key="1">
    <source>
        <dbReference type="Proteomes" id="UP000694843"/>
    </source>
</evidence>
<evidence type="ECO:0000313" key="2">
    <source>
        <dbReference type="RefSeq" id="XP_018010049.1"/>
    </source>
</evidence>
<protein>
    <submittedName>
        <fullName evidence="2">Uncharacterized protein LOC108667526</fullName>
    </submittedName>
</protein>
<keyword evidence="1" id="KW-1185">Reference proteome</keyword>
<dbReference type="RefSeq" id="XP_018010049.1">
    <property type="nucleotide sequence ID" value="XM_018154560.2"/>
</dbReference>
<sequence>MMEAIDPEDQIRSFHSKLSEMRQSFEALKKERILLAEKWTQQLRERLVPKALNQLNADLGEFVATRNAELQELLSAIDGELSSGKETTAKLTEARSALLADIHGLSQFHADPANFGAIVVGSEASEHTTARLEHDTHTVLDNIDELRQKRENLMACVEERLTSTVEGLCGQLVQEVEARTARQEEARLQMLQATEQQIVQADYLIKKLGVLTKQLGSWLNNQQFKASKDY</sequence>